<organism evidence="3 4">
    <name type="scientific">Zostera marina</name>
    <name type="common">Eelgrass</name>
    <dbReference type="NCBI Taxonomy" id="29655"/>
    <lineage>
        <taxon>Eukaryota</taxon>
        <taxon>Viridiplantae</taxon>
        <taxon>Streptophyta</taxon>
        <taxon>Embryophyta</taxon>
        <taxon>Tracheophyta</taxon>
        <taxon>Spermatophyta</taxon>
        <taxon>Magnoliopsida</taxon>
        <taxon>Liliopsida</taxon>
        <taxon>Zosteraceae</taxon>
        <taxon>Zostera</taxon>
    </lineage>
</organism>
<dbReference type="STRING" id="29655.A0A0K9PTY1"/>
<evidence type="ECO:0000256" key="1">
    <source>
        <dbReference type="ARBA" id="ARBA00023002"/>
    </source>
</evidence>
<dbReference type="Proteomes" id="UP000036987">
    <property type="component" value="Unassembled WGS sequence"/>
</dbReference>
<dbReference type="SUPFAM" id="SSF52283">
    <property type="entry name" value="Formate/glycerate dehydrogenase catalytic domain-like"/>
    <property type="match status" value="1"/>
</dbReference>
<accession>A0A0K9PTY1</accession>
<proteinExistence type="predicted"/>
<sequence>MENPPKVLLLQKLHPSMEQHLTDFDFLKPWESSESLPDFLSTHSDEIRVILCSEPIVIDAARIAMLPKLETIINGTKGVDLIDLEKCRARGIAVTNAGTMFSEDAADFAVGFVLCLLRRISVADSYVRGDM</sequence>
<reference evidence="4" key="1">
    <citation type="journal article" date="2016" name="Nature">
        <title>The genome of the seagrass Zostera marina reveals angiosperm adaptation to the sea.</title>
        <authorList>
            <person name="Olsen J.L."/>
            <person name="Rouze P."/>
            <person name="Verhelst B."/>
            <person name="Lin Y.-C."/>
            <person name="Bayer T."/>
            <person name="Collen J."/>
            <person name="Dattolo E."/>
            <person name="De Paoli E."/>
            <person name="Dittami S."/>
            <person name="Maumus F."/>
            <person name="Michel G."/>
            <person name="Kersting A."/>
            <person name="Lauritano C."/>
            <person name="Lohaus R."/>
            <person name="Toepel M."/>
            <person name="Tonon T."/>
            <person name="Vanneste K."/>
            <person name="Amirebrahimi M."/>
            <person name="Brakel J."/>
            <person name="Bostroem C."/>
            <person name="Chovatia M."/>
            <person name="Grimwood J."/>
            <person name="Jenkins J.W."/>
            <person name="Jueterbock A."/>
            <person name="Mraz A."/>
            <person name="Stam W.T."/>
            <person name="Tice H."/>
            <person name="Bornberg-Bauer E."/>
            <person name="Green P.J."/>
            <person name="Pearson G.A."/>
            <person name="Procaccini G."/>
            <person name="Duarte C.M."/>
            <person name="Schmutz J."/>
            <person name="Reusch T.B.H."/>
            <person name="Van de Peer Y."/>
        </authorList>
    </citation>
    <scope>NUCLEOTIDE SEQUENCE [LARGE SCALE GENOMIC DNA]</scope>
    <source>
        <strain evidence="4">cv. Finnish</strain>
    </source>
</reference>
<gene>
    <name evidence="3" type="ORF">ZOSMA_177G00150</name>
</gene>
<dbReference type="PANTHER" id="PTHR10996">
    <property type="entry name" value="2-HYDROXYACID DEHYDROGENASE-RELATED"/>
    <property type="match status" value="1"/>
</dbReference>
<dbReference type="OMA" id="LVECHRR"/>
<dbReference type="AlphaFoldDB" id="A0A0K9PTY1"/>
<dbReference type="PANTHER" id="PTHR10996:SF179">
    <property type="entry name" value="D-ISOMER SPECIFIC 2-HYDROXYACID DEHYDROGENASE FAMILY PROTEIN-RELATED"/>
    <property type="match status" value="1"/>
</dbReference>
<evidence type="ECO:0000313" key="4">
    <source>
        <dbReference type="Proteomes" id="UP000036987"/>
    </source>
</evidence>
<evidence type="ECO:0000313" key="3">
    <source>
        <dbReference type="EMBL" id="KMZ71687.1"/>
    </source>
</evidence>
<protein>
    <recommendedName>
        <fullName evidence="2">D-isomer specific 2-hydroxyacid dehydrogenase catalytic domain-containing protein</fullName>
    </recommendedName>
</protein>
<dbReference type="GO" id="GO:0051287">
    <property type="term" value="F:NAD binding"/>
    <property type="evidence" value="ECO:0007669"/>
    <property type="project" value="InterPro"/>
</dbReference>
<name>A0A0K9PTY1_ZOSMR</name>
<dbReference type="OrthoDB" id="298012at2759"/>
<comment type="caution">
    <text evidence="3">The sequence shown here is derived from an EMBL/GenBank/DDBJ whole genome shotgun (WGS) entry which is preliminary data.</text>
</comment>
<dbReference type="Pfam" id="PF00389">
    <property type="entry name" value="2-Hacid_dh"/>
    <property type="match status" value="1"/>
</dbReference>
<feature type="domain" description="D-isomer specific 2-hydroxyacid dehydrogenase catalytic" evidence="2">
    <location>
        <begin position="7"/>
        <end position="109"/>
    </location>
</feature>
<dbReference type="EMBL" id="LFYR01000664">
    <property type="protein sequence ID" value="KMZ71687.1"/>
    <property type="molecule type" value="Genomic_DNA"/>
</dbReference>
<keyword evidence="1" id="KW-0560">Oxidoreductase</keyword>
<keyword evidence="4" id="KW-1185">Reference proteome</keyword>
<dbReference type="InterPro" id="IPR006139">
    <property type="entry name" value="D-isomer_2_OHA_DH_cat_dom"/>
</dbReference>
<dbReference type="Gene3D" id="3.40.50.720">
    <property type="entry name" value="NAD(P)-binding Rossmann-like Domain"/>
    <property type="match status" value="2"/>
</dbReference>
<evidence type="ECO:0000259" key="2">
    <source>
        <dbReference type="Pfam" id="PF00389"/>
    </source>
</evidence>
<dbReference type="InterPro" id="IPR050223">
    <property type="entry name" value="D-isomer_2-hydroxyacid_DH"/>
</dbReference>
<dbReference type="GO" id="GO:0016616">
    <property type="term" value="F:oxidoreductase activity, acting on the CH-OH group of donors, NAD or NADP as acceptor"/>
    <property type="evidence" value="ECO:0007669"/>
    <property type="project" value="InterPro"/>
</dbReference>